<keyword evidence="2" id="KW-0677">Repeat</keyword>
<dbReference type="NCBIfam" id="TIGR00756">
    <property type="entry name" value="PPR"/>
    <property type="match status" value="2"/>
</dbReference>
<sequence>MDGSTVEATWLLMKMIYFSCKPNMVTFATLIWGLCRSDNTIVALQLHEQVVNWNSKYSVTCKPNVAWYGTMIDGLCKDGFINKAKELFLEIKCRGIHANAVIYNSLIHGLCCVGEWEEAKSLYKERLFKNDCVPDALEFFHALEENTKFQITIEIASCLIDVWKPGQDNEKLQIGKAYYHSLSCRLVMISAS</sequence>
<feature type="repeat" description="PPR" evidence="3">
    <location>
        <begin position="99"/>
        <end position="134"/>
    </location>
</feature>
<dbReference type="Proteomes" id="UP001280121">
    <property type="component" value="Unassembled WGS sequence"/>
</dbReference>
<dbReference type="Gene3D" id="1.25.40.10">
    <property type="entry name" value="Tetratricopeptide repeat domain"/>
    <property type="match status" value="2"/>
</dbReference>
<dbReference type="PANTHER" id="PTHR47933">
    <property type="entry name" value="PENTATRICOPEPTIDE REPEAT-CONTAINING PROTEIN 1, MITOCHONDRIAL"/>
    <property type="match status" value="1"/>
</dbReference>
<evidence type="ECO:0000256" key="2">
    <source>
        <dbReference type="ARBA" id="ARBA00022737"/>
    </source>
</evidence>
<dbReference type="PANTHER" id="PTHR47933:SF11">
    <property type="entry name" value="PENTATRICOPEPTIDE REPEAT-CONTAINING PROTEIN 2"/>
    <property type="match status" value="1"/>
</dbReference>
<dbReference type="InterPro" id="IPR011990">
    <property type="entry name" value="TPR-like_helical_dom_sf"/>
</dbReference>
<dbReference type="InterPro" id="IPR002885">
    <property type="entry name" value="PPR_rpt"/>
</dbReference>
<dbReference type="Pfam" id="PF12854">
    <property type="entry name" value="PPR_1"/>
    <property type="match status" value="3"/>
</dbReference>
<evidence type="ECO:0000256" key="3">
    <source>
        <dbReference type="PROSITE-ProRule" id="PRU00708"/>
    </source>
</evidence>
<proteinExistence type="inferred from homology"/>
<organism evidence="4 5">
    <name type="scientific">Dipteronia dyeriana</name>
    <dbReference type="NCBI Taxonomy" id="168575"/>
    <lineage>
        <taxon>Eukaryota</taxon>
        <taxon>Viridiplantae</taxon>
        <taxon>Streptophyta</taxon>
        <taxon>Embryophyta</taxon>
        <taxon>Tracheophyta</taxon>
        <taxon>Spermatophyta</taxon>
        <taxon>Magnoliopsida</taxon>
        <taxon>eudicotyledons</taxon>
        <taxon>Gunneridae</taxon>
        <taxon>Pentapetalae</taxon>
        <taxon>rosids</taxon>
        <taxon>malvids</taxon>
        <taxon>Sapindales</taxon>
        <taxon>Sapindaceae</taxon>
        <taxon>Hippocastanoideae</taxon>
        <taxon>Acereae</taxon>
        <taxon>Dipteronia</taxon>
    </lineage>
</organism>
<reference evidence="4" key="1">
    <citation type="journal article" date="2023" name="Plant J.">
        <title>Genome sequences and population genomics provide insights into the demographic history, inbreeding, and mutation load of two 'living fossil' tree species of Dipteronia.</title>
        <authorList>
            <person name="Feng Y."/>
            <person name="Comes H.P."/>
            <person name="Chen J."/>
            <person name="Zhu S."/>
            <person name="Lu R."/>
            <person name="Zhang X."/>
            <person name="Li P."/>
            <person name="Qiu J."/>
            <person name="Olsen K.M."/>
            <person name="Qiu Y."/>
        </authorList>
    </citation>
    <scope>NUCLEOTIDE SEQUENCE</scope>
    <source>
        <strain evidence="4">KIB01</strain>
    </source>
</reference>
<accession>A0AAD9XLI9</accession>
<gene>
    <name evidence="4" type="ORF">Ddye_000080</name>
</gene>
<dbReference type="EMBL" id="JANJYI010000001">
    <property type="protein sequence ID" value="KAK2661506.1"/>
    <property type="molecule type" value="Genomic_DNA"/>
</dbReference>
<dbReference type="AlphaFoldDB" id="A0AAD9XLI9"/>
<comment type="caution">
    <text evidence="4">The sequence shown here is derived from an EMBL/GenBank/DDBJ whole genome shotgun (WGS) entry which is preliminary data.</text>
</comment>
<dbReference type="InterPro" id="IPR051240">
    <property type="entry name" value="Mito_RNA-Proc/Resp"/>
</dbReference>
<keyword evidence="5" id="KW-1185">Reference proteome</keyword>
<feature type="repeat" description="PPR" evidence="3">
    <location>
        <begin position="64"/>
        <end position="98"/>
    </location>
</feature>
<name>A0AAD9XLI9_9ROSI</name>
<evidence type="ECO:0008006" key="6">
    <source>
        <dbReference type="Google" id="ProtNLM"/>
    </source>
</evidence>
<evidence type="ECO:0000256" key="1">
    <source>
        <dbReference type="ARBA" id="ARBA00007626"/>
    </source>
</evidence>
<protein>
    <recommendedName>
        <fullName evidence="6">Pentatricopeptide repeat-containing protein</fullName>
    </recommendedName>
</protein>
<evidence type="ECO:0000313" key="5">
    <source>
        <dbReference type="Proteomes" id="UP001280121"/>
    </source>
</evidence>
<dbReference type="GO" id="GO:0003729">
    <property type="term" value="F:mRNA binding"/>
    <property type="evidence" value="ECO:0007669"/>
    <property type="project" value="TreeGrafter"/>
</dbReference>
<comment type="similarity">
    <text evidence="1">Belongs to the PPR family. P subfamily.</text>
</comment>
<dbReference type="PROSITE" id="PS51375">
    <property type="entry name" value="PPR"/>
    <property type="match status" value="2"/>
</dbReference>
<evidence type="ECO:0000313" key="4">
    <source>
        <dbReference type="EMBL" id="KAK2661506.1"/>
    </source>
</evidence>